<dbReference type="RefSeq" id="WP_393171802.1">
    <property type="nucleotide sequence ID" value="NZ_JBICRM010000023.1"/>
</dbReference>
<name>A0ABW7ALA3_9ACTN</name>
<feature type="transmembrane region" description="Helical" evidence="1">
    <location>
        <begin position="119"/>
        <end position="139"/>
    </location>
</feature>
<evidence type="ECO:0000313" key="2">
    <source>
        <dbReference type="EMBL" id="MFG1707818.1"/>
    </source>
</evidence>
<protein>
    <submittedName>
        <fullName evidence="2">ZIP family metal transporter</fullName>
    </submittedName>
</protein>
<gene>
    <name evidence="2" type="ORF">ACFLIM_31890</name>
</gene>
<evidence type="ECO:0000256" key="1">
    <source>
        <dbReference type="SAM" id="Phobius"/>
    </source>
</evidence>
<dbReference type="EMBL" id="JBICRM010000023">
    <property type="protein sequence ID" value="MFG1707818.1"/>
    <property type="molecule type" value="Genomic_DNA"/>
</dbReference>
<keyword evidence="1" id="KW-0812">Transmembrane</keyword>
<proteinExistence type="predicted"/>
<dbReference type="Proteomes" id="UP001603978">
    <property type="component" value="Unassembled WGS sequence"/>
</dbReference>
<keyword evidence="1" id="KW-1133">Transmembrane helix</keyword>
<keyword evidence="1" id="KW-0472">Membrane</keyword>
<evidence type="ECO:0000313" key="3">
    <source>
        <dbReference type="Proteomes" id="UP001603978"/>
    </source>
</evidence>
<comment type="caution">
    <text evidence="2">The sequence shown here is derived from an EMBL/GenBank/DDBJ whole genome shotgun (WGS) entry which is preliminary data.</text>
</comment>
<feature type="transmembrane region" description="Helical" evidence="1">
    <location>
        <begin position="48"/>
        <end position="71"/>
    </location>
</feature>
<accession>A0ABW7ALA3</accession>
<feature type="transmembrane region" description="Helical" evidence="1">
    <location>
        <begin position="151"/>
        <end position="172"/>
    </location>
</feature>
<feature type="transmembrane region" description="Helical" evidence="1">
    <location>
        <begin position="92"/>
        <end position="113"/>
    </location>
</feature>
<keyword evidence="3" id="KW-1185">Reference proteome</keyword>
<sequence length="173" mass="17219">MLFGAVAAYLLLSGVNAWLAARPGAVGDHRLTLLVAVGIGLHNLGEGLAIGSAYAVGALALGATLVIGFAVHNTTEGLAIVAPISRYRVRPGPLLVLGLIAGGPAILGAWLGAAAVQPALGALMLGLGVGAIAQVIVQLVPSMRDRGGRVLHPRGIAGILAGMILMYATGLLS</sequence>
<organism evidence="2 3">
    <name type="scientific">Nonomuraea marmarensis</name>
    <dbReference type="NCBI Taxonomy" id="3351344"/>
    <lineage>
        <taxon>Bacteria</taxon>
        <taxon>Bacillati</taxon>
        <taxon>Actinomycetota</taxon>
        <taxon>Actinomycetes</taxon>
        <taxon>Streptosporangiales</taxon>
        <taxon>Streptosporangiaceae</taxon>
        <taxon>Nonomuraea</taxon>
    </lineage>
</organism>
<reference evidence="2 3" key="1">
    <citation type="submission" date="2024-10" db="EMBL/GenBank/DDBJ databases">
        <authorList>
            <person name="Topkara A.R."/>
            <person name="Saygin H."/>
        </authorList>
    </citation>
    <scope>NUCLEOTIDE SEQUENCE [LARGE SCALE GENOMIC DNA]</scope>
    <source>
        <strain evidence="2 3">M3C6</strain>
    </source>
</reference>